<dbReference type="AlphaFoldDB" id="A0A0D7B335"/>
<feature type="compositionally biased region" description="Polar residues" evidence="1">
    <location>
        <begin position="266"/>
        <end position="285"/>
    </location>
</feature>
<organism evidence="3 4">
    <name type="scientific">Cylindrobasidium torrendii FP15055 ss-10</name>
    <dbReference type="NCBI Taxonomy" id="1314674"/>
    <lineage>
        <taxon>Eukaryota</taxon>
        <taxon>Fungi</taxon>
        <taxon>Dikarya</taxon>
        <taxon>Basidiomycota</taxon>
        <taxon>Agaricomycotina</taxon>
        <taxon>Agaricomycetes</taxon>
        <taxon>Agaricomycetidae</taxon>
        <taxon>Agaricales</taxon>
        <taxon>Marasmiineae</taxon>
        <taxon>Physalacriaceae</taxon>
        <taxon>Cylindrobasidium</taxon>
    </lineage>
</organism>
<feature type="compositionally biased region" description="Basic and acidic residues" evidence="1">
    <location>
        <begin position="199"/>
        <end position="225"/>
    </location>
</feature>
<proteinExistence type="predicted"/>
<evidence type="ECO:0000256" key="2">
    <source>
        <dbReference type="SAM" id="Phobius"/>
    </source>
</evidence>
<evidence type="ECO:0000313" key="3">
    <source>
        <dbReference type="EMBL" id="KIY64584.1"/>
    </source>
</evidence>
<keyword evidence="2" id="KW-0472">Membrane</keyword>
<reference evidence="3 4" key="1">
    <citation type="journal article" date="2015" name="Fungal Genet. Biol.">
        <title>Evolution of novel wood decay mechanisms in Agaricales revealed by the genome sequences of Fistulina hepatica and Cylindrobasidium torrendii.</title>
        <authorList>
            <person name="Floudas D."/>
            <person name="Held B.W."/>
            <person name="Riley R."/>
            <person name="Nagy L.G."/>
            <person name="Koehler G."/>
            <person name="Ransdell A.S."/>
            <person name="Younus H."/>
            <person name="Chow J."/>
            <person name="Chiniquy J."/>
            <person name="Lipzen A."/>
            <person name="Tritt A."/>
            <person name="Sun H."/>
            <person name="Haridas S."/>
            <person name="LaButti K."/>
            <person name="Ohm R.A."/>
            <person name="Kues U."/>
            <person name="Blanchette R.A."/>
            <person name="Grigoriev I.V."/>
            <person name="Minto R.E."/>
            <person name="Hibbett D.S."/>
        </authorList>
    </citation>
    <scope>NUCLEOTIDE SEQUENCE [LARGE SCALE GENOMIC DNA]</scope>
    <source>
        <strain evidence="3 4">FP15055 ss-10</strain>
    </source>
</reference>
<keyword evidence="4" id="KW-1185">Reference proteome</keyword>
<feature type="transmembrane region" description="Helical" evidence="2">
    <location>
        <begin position="120"/>
        <end position="144"/>
    </location>
</feature>
<evidence type="ECO:0000256" key="1">
    <source>
        <dbReference type="SAM" id="MobiDB-lite"/>
    </source>
</evidence>
<accession>A0A0D7B335</accession>
<feature type="region of interest" description="Disordered" evidence="1">
    <location>
        <begin position="262"/>
        <end position="364"/>
    </location>
</feature>
<feature type="compositionally biased region" description="Polar residues" evidence="1">
    <location>
        <begin position="231"/>
        <end position="247"/>
    </location>
</feature>
<evidence type="ECO:0000313" key="4">
    <source>
        <dbReference type="Proteomes" id="UP000054007"/>
    </source>
</evidence>
<feature type="compositionally biased region" description="Polar residues" evidence="1">
    <location>
        <begin position="337"/>
        <end position="349"/>
    </location>
</feature>
<name>A0A0D7B335_9AGAR</name>
<protein>
    <submittedName>
        <fullName evidence="3">Uncharacterized protein</fullName>
    </submittedName>
</protein>
<keyword evidence="2" id="KW-1133">Transmembrane helix</keyword>
<feature type="region of interest" description="Disordered" evidence="1">
    <location>
        <begin position="179"/>
        <end position="247"/>
    </location>
</feature>
<dbReference type="EMBL" id="KN880628">
    <property type="protein sequence ID" value="KIY64584.1"/>
    <property type="molecule type" value="Genomic_DNA"/>
</dbReference>
<keyword evidence="2" id="KW-0812">Transmembrane</keyword>
<sequence>MKGTQLAIFIGDALPSLHSSFPRHRANHASRWRHLRLEAASDKIKPSKQSKGPHDHRWHEYFTTCLTTSIYAPSVSILRTCMSPTPARHIVTTTIYPYASGTVVSQPSASTVHSNSSAPIAPIVGGLVGGAVLALLVVVCWMLWGRSIDRQKAREAKELAKARETAKNTRMNAATVYTKQRATQSYLHPKRPSPGTGKVKFESDSQMEKRHTLLDPRPKGEKGEDSPVIPSLSSSGKTPVFSSESASAGTVIFPWRKRSAERMALTRQSSETLSDDGQSFHSVQSEFEGETPTPRRPKSPPPPPPERLSRSSSIWSFLARNGVRRPRSDSSGLAFDNRQSQATSASMYSQPDEPAPDMPIGVAV</sequence>
<dbReference type="Proteomes" id="UP000054007">
    <property type="component" value="Unassembled WGS sequence"/>
</dbReference>
<gene>
    <name evidence="3" type="ORF">CYLTODRAFT_445896</name>
</gene>
<dbReference type="OrthoDB" id="3244253at2759"/>
<dbReference type="STRING" id="1314674.A0A0D7B335"/>